<name>A0A223V5Q2_9FLAO</name>
<dbReference type="AlphaFoldDB" id="A0A223V5Q2"/>
<dbReference type="RefSeq" id="WP_094997341.1">
    <property type="nucleotide sequence ID" value="NZ_BMJL01000003.1"/>
</dbReference>
<reference evidence="1 2" key="1">
    <citation type="submission" date="2017-08" db="EMBL/GenBank/DDBJ databases">
        <title>The complete genome sequence of Maribacter sp. B1, isolated from deep-sea sediment.</title>
        <authorList>
            <person name="Wu Y.-H."/>
            <person name="Cheng H."/>
            <person name="Xu X.-W."/>
        </authorList>
    </citation>
    <scope>NUCLEOTIDE SEQUENCE [LARGE SCALE GENOMIC DNA]</scope>
    <source>
        <strain evidence="1 2">B1</strain>
    </source>
</reference>
<dbReference type="InterPro" id="IPR011008">
    <property type="entry name" value="Dimeric_a/b-barrel"/>
</dbReference>
<dbReference type="Gene3D" id="3.30.70.100">
    <property type="match status" value="1"/>
</dbReference>
<organism evidence="1 2">
    <name type="scientific">Maribacter cobaltidurans</name>
    <dbReference type="NCBI Taxonomy" id="1178778"/>
    <lineage>
        <taxon>Bacteria</taxon>
        <taxon>Pseudomonadati</taxon>
        <taxon>Bacteroidota</taxon>
        <taxon>Flavobacteriia</taxon>
        <taxon>Flavobacteriales</taxon>
        <taxon>Flavobacteriaceae</taxon>
        <taxon>Maribacter</taxon>
    </lineage>
</organism>
<dbReference type="EMBL" id="CP022957">
    <property type="protein sequence ID" value="ASV30723.1"/>
    <property type="molecule type" value="Genomic_DNA"/>
</dbReference>
<dbReference type="SUPFAM" id="SSF54909">
    <property type="entry name" value="Dimeric alpha+beta barrel"/>
    <property type="match status" value="1"/>
</dbReference>
<keyword evidence="2" id="KW-1185">Reference proteome</keyword>
<accession>A0A223V5Q2</accession>
<dbReference type="KEGG" id="marb:CJ263_11125"/>
<dbReference type="OrthoDB" id="675824at2"/>
<protein>
    <submittedName>
        <fullName evidence="1">DUF1330 domain-containing protein</fullName>
    </submittedName>
</protein>
<dbReference type="Proteomes" id="UP000215244">
    <property type="component" value="Chromosome"/>
</dbReference>
<gene>
    <name evidence="1" type="ORF">CJ263_11125</name>
</gene>
<sequence>MIHITQLIYVKKGKEEIFHEFEEIAIPTILKYNGRLTLRIRPNDNAIIESNIKVPYGIHLVEFESQEDFDNFMLDEERKKFLHLKDESIESAILIQGVQLN</sequence>
<evidence type="ECO:0000313" key="2">
    <source>
        <dbReference type="Proteomes" id="UP000215244"/>
    </source>
</evidence>
<evidence type="ECO:0000313" key="1">
    <source>
        <dbReference type="EMBL" id="ASV30723.1"/>
    </source>
</evidence>
<proteinExistence type="predicted"/>